<dbReference type="PANTHER" id="PTHR43162">
    <property type="match status" value="1"/>
</dbReference>
<dbReference type="Pfam" id="PF05368">
    <property type="entry name" value="NmrA"/>
    <property type="match status" value="1"/>
</dbReference>
<feature type="domain" description="NmrA-like" evidence="1">
    <location>
        <begin position="3"/>
        <end position="245"/>
    </location>
</feature>
<sequence>MSQTTITLFGATGKIGIEVLQLLSDAKVSTRAVTRNIQKAVSLPYINWVEADMNDPVSLEPTIDAGQCLFLLSPMSEHMVRQQINVIEVARRKAAAHIVKLSSGAVDVNASQPIARAHGQIEAALHHSDLNWTMLRPNGFMQNWLGELAHTVRHERTIYETTGDGKRAFIDLRDIAAVAYTILTQPREHRHKAYFLTGGEAVSYRQLASCIARTIGQPVTYIDLEPDQARQRMAQKGMPSWLIDTVLAYAQEQRNGQADVVSDAVPLILAKPARTMEAFIAEHARQFV</sequence>
<dbReference type="Proteomes" id="UP000238375">
    <property type="component" value="Unassembled WGS sequence"/>
</dbReference>
<reference evidence="2 3" key="1">
    <citation type="submission" date="2018-03" db="EMBL/GenBank/DDBJ databases">
        <title>Genomic Encyclopedia of Archaeal and Bacterial Type Strains, Phase II (KMG-II): from individual species to whole genera.</title>
        <authorList>
            <person name="Goeker M."/>
        </authorList>
    </citation>
    <scope>NUCLEOTIDE SEQUENCE [LARGE SCALE GENOMIC DNA]</scope>
    <source>
        <strain evidence="2 3">DSM 28354</strain>
    </source>
</reference>
<gene>
    <name evidence="2" type="ORF">CLV58_12073</name>
</gene>
<dbReference type="SUPFAM" id="SSF51735">
    <property type="entry name" value="NAD(P)-binding Rossmann-fold domains"/>
    <property type="match status" value="1"/>
</dbReference>
<proteinExistence type="predicted"/>
<dbReference type="RefSeq" id="WP_106139699.1">
    <property type="nucleotide sequence ID" value="NZ_PVTE01000020.1"/>
</dbReference>
<evidence type="ECO:0000313" key="3">
    <source>
        <dbReference type="Proteomes" id="UP000238375"/>
    </source>
</evidence>
<dbReference type="EMBL" id="PVTE01000020">
    <property type="protein sequence ID" value="PRY32821.1"/>
    <property type="molecule type" value="Genomic_DNA"/>
</dbReference>
<dbReference type="InterPro" id="IPR036291">
    <property type="entry name" value="NAD(P)-bd_dom_sf"/>
</dbReference>
<dbReference type="OrthoDB" id="9780595at2"/>
<dbReference type="Gene3D" id="3.90.25.10">
    <property type="entry name" value="UDP-galactose 4-epimerase, domain 1"/>
    <property type="match status" value="1"/>
</dbReference>
<dbReference type="AlphaFoldDB" id="A0A2T0SHD0"/>
<evidence type="ECO:0000259" key="1">
    <source>
        <dbReference type="Pfam" id="PF05368"/>
    </source>
</evidence>
<organism evidence="2 3">
    <name type="scientific">Spirosoma oryzae</name>
    <dbReference type="NCBI Taxonomy" id="1469603"/>
    <lineage>
        <taxon>Bacteria</taxon>
        <taxon>Pseudomonadati</taxon>
        <taxon>Bacteroidota</taxon>
        <taxon>Cytophagia</taxon>
        <taxon>Cytophagales</taxon>
        <taxon>Cytophagaceae</taxon>
        <taxon>Spirosoma</taxon>
    </lineage>
</organism>
<dbReference type="InterPro" id="IPR051604">
    <property type="entry name" value="Ergot_Alk_Oxidoreductase"/>
</dbReference>
<name>A0A2T0SHD0_9BACT</name>
<keyword evidence="3" id="KW-1185">Reference proteome</keyword>
<dbReference type="PANTHER" id="PTHR43162:SF1">
    <property type="entry name" value="PRESTALK A DIFFERENTIATION PROTEIN A"/>
    <property type="match status" value="1"/>
</dbReference>
<comment type="caution">
    <text evidence="2">The sequence shown here is derived from an EMBL/GenBank/DDBJ whole genome shotgun (WGS) entry which is preliminary data.</text>
</comment>
<dbReference type="Gene3D" id="3.40.50.720">
    <property type="entry name" value="NAD(P)-binding Rossmann-like Domain"/>
    <property type="match status" value="1"/>
</dbReference>
<protein>
    <submittedName>
        <fullName evidence="2">Uncharacterized protein YbjT (DUF2867 family)</fullName>
    </submittedName>
</protein>
<evidence type="ECO:0000313" key="2">
    <source>
        <dbReference type="EMBL" id="PRY32821.1"/>
    </source>
</evidence>
<accession>A0A2T0SHD0</accession>
<dbReference type="InterPro" id="IPR008030">
    <property type="entry name" value="NmrA-like"/>
</dbReference>